<gene>
    <name evidence="2" type="ORF">JP09_006560</name>
</gene>
<dbReference type="RefSeq" id="WP_102330962.1">
    <property type="nucleotide sequence ID" value="NZ_CP058566.2"/>
</dbReference>
<dbReference type="PANTHER" id="PTHR42951:SF17">
    <property type="entry name" value="METALLO-BETA-LACTAMASE DOMAIN-CONTAINING PROTEIN"/>
    <property type="match status" value="1"/>
</dbReference>
<dbReference type="AlphaFoldDB" id="A0A2P5P6M7"/>
<dbReference type="InterPro" id="IPR036866">
    <property type="entry name" value="RibonucZ/Hydroxyglut_hydro"/>
</dbReference>
<dbReference type="EMBL" id="JQAN02000010">
    <property type="protein sequence ID" value="PPD57952.1"/>
    <property type="molecule type" value="Genomic_DNA"/>
</dbReference>
<dbReference type="SMART" id="SM00849">
    <property type="entry name" value="Lactamase_B"/>
    <property type="match status" value="1"/>
</dbReference>
<evidence type="ECO:0000313" key="3">
    <source>
        <dbReference type="Proteomes" id="UP000235653"/>
    </source>
</evidence>
<dbReference type="InterPro" id="IPR001279">
    <property type="entry name" value="Metallo-B-lactamas"/>
</dbReference>
<evidence type="ECO:0000313" key="2">
    <source>
        <dbReference type="EMBL" id="PPD57952.1"/>
    </source>
</evidence>
<sequence length="224" mass="24814">MEVIPGIHWIRGVIGCNCWLVVEPESSIVIDTGLLGNARRIDNYAKKLGVSKISYIILTHTDIDHAGSASELRELTGAKIAVHNIEAHYMTTRTELPFPFRWISRLIPGLGRFARFKPDILLNEFDQVGSFQVVHTPGHTSGSICLWKPGEIIFTGDALRTHARDRLMTPSRPTAIDMPRAMDSMKKIARLDFNSLFGGHGPPVISDASAKLRDMMAMLPCSPV</sequence>
<reference evidence="2 3" key="1">
    <citation type="journal article" date="2017" name="ISME J.">
        <title>Grape pomace compost harbors organohalide-respiring Dehalogenimonas species with novel reductive dehalogenase genes.</title>
        <authorList>
            <person name="Yang Y."/>
            <person name="Higgins S.A."/>
            <person name="Yan J."/>
            <person name="Simsir B."/>
            <person name="Chourey K."/>
            <person name="Iyer R."/>
            <person name="Hettich R.L."/>
            <person name="Baldwin B."/>
            <person name="Ogles D.M."/>
            <person name="Loffler F.E."/>
        </authorList>
    </citation>
    <scope>NUCLEOTIDE SEQUENCE [LARGE SCALE GENOMIC DNA]</scope>
    <source>
        <strain evidence="2 3">GP</strain>
    </source>
</reference>
<proteinExistence type="predicted"/>
<dbReference type="InterPro" id="IPR050855">
    <property type="entry name" value="NDM-1-like"/>
</dbReference>
<dbReference type="Gene3D" id="3.60.15.10">
    <property type="entry name" value="Ribonuclease Z/Hydroxyacylglutathione hydrolase-like"/>
    <property type="match status" value="1"/>
</dbReference>
<feature type="domain" description="Metallo-beta-lactamase" evidence="1">
    <location>
        <begin position="15"/>
        <end position="200"/>
    </location>
</feature>
<comment type="caution">
    <text evidence="2">The sequence shown here is derived from an EMBL/GenBank/DDBJ whole genome shotgun (WGS) entry which is preliminary data.</text>
</comment>
<name>A0A2P5P6M7_9CHLR</name>
<evidence type="ECO:0000259" key="1">
    <source>
        <dbReference type="SMART" id="SM00849"/>
    </source>
</evidence>
<protein>
    <submittedName>
        <fullName evidence="2">MBL fold metallo-hydrolase</fullName>
    </submittedName>
</protein>
<dbReference type="CDD" id="cd07721">
    <property type="entry name" value="yflN-like_MBL-fold"/>
    <property type="match status" value="1"/>
</dbReference>
<dbReference type="SUPFAM" id="SSF56281">
    <property type="entry name" value="Metallo-hydrolase/oxidoreductase"/>
    <property type="match status" value="1"/>
</dbReference>
<dbReference type="Pfam" id="PF00753">
    <property type="entry name" value="Lactamase_B"/>
    <property type="match status" value="1"/>
</dbReference>
<dbReference type="PANTHER" id="PTHR42951">
    <property type="entry name" value="METALLO-BETA-LACTAMASE DOMAIN-CONTAINING"/>
    <property type="match status" value="1"/>
</dbReference>
<dbReference type="GO" id="GO:0016787">
    <property type="term" value="F:hydrolase activity"/>
    <property type="evidence" value="ECO:0007669"/>
    <property type="project" value="UniProtKB-KW"/>
</dbReference>
<organism evidence="2 3">
    <name type="scientific">Dehalogenimonas etheniformans</name>
    <dbReference type="NCBI Taxonomy" id="1536648"/>
    <lineage>
        <taxon>Bacteria</taxon>
        <taxon>Bacillati</taxon>
        <taxon>Chloroflexota</taxon>
        <taxon>Dehalococcoidia</taxon>
        <taxon>Dehalococcoidales</taxon>
        <taxon>Dehalococcoidaceae</taxon>
        <taxon>Dehalogenimonas</taxon>
    </lineage>
</organism>
<accession>A0A2P5P6M7</accession>
<dbReference type="Proteomes" id="UP000235653">
    <property type="component" value="Unassembled WGS sequence"/>
</dbReference>
<dbReference type="OrthoDB" id="9761531at2"/>
<keyword evidence="3" id="KW-1185">Reference proteome</keyword>